<feature type="domain" description="CENP-V/GFA" evidence="4">
    <location>
        <begin position="15"/>
        <end position="135"/>
    </location>
</feature>
<name>A0A2T4C7N1_TRILO</name>
<dbReference type="OrthoDB" id="2993351at2759"/>
<accession>A0A2T4C7N1</accession>
<dbReference type="GO" id="GO:0016846">
    <property type="term" value="F:carbon-sulfur lyase activity"/>
    <property type="evidence" value="ECO:0007669"/>
    <property type="project" value="InterPro"/>
</dbReference>
<evidence type="ECO:0000313" key="5">
    <source>
        <dbReference type="EMBL" id="PTB77579.1"/>
    </source>
</evidence>
<proteinExistence type="inferred from homology"/>
<dbReference type="InterPro" id="IPR006913">
    <property type="entry name" value="CENP-V/GFA"/>
</dbReference>
<keyword evidence="3" id="KW-0862">Zinc</keyword>
<keyword evidence="6" id="KW-1185">Reference proteome</keyword>
<dbReference type="Gene3D" id="2.170.150.70">
    <property type="match status" value="2"/>
</dbReference>
<evidence type="ECO:0000313" key="6">
    <source>
        <dbReference type="Proteomes" id="UP000240760"/>
    </source>
</evidence>
<dbReference type="InterPro" id="IPR052355">
    <property type="entry name" value="CENP-V-like"/>
</dbReference>
<feature type="domain" description="CENP-V/GFA" evidence="4">
    <location>
        <begin position="153"/>
        <end position="286"/>
    </location>
</feature>
<evidence type="ECO:0000256" key="1">
    <source>
        <dbReference type="ARBA" id="ARBA00005495"/>
    </source>
</evidence>
<dbReference type="PANTHER" id="PTHR28620:SF1">
    <property type="entry name" value="CENP-V_GFA DOMAIN-CONTAINING PROTEIN"/>
    <property type="match status" value="1"/>
</dbReference>
<dbReference type="EMBL" id="KZ679130">
    <property type="protein sequence ID" value="PTB77579.1"/>
    <property type="molecule type" value="Genomic_DNA"/>
</dbReference>
<evidence type="ECO:0000256" key="3">
    <source>
        <dbReference type="ARBA" id="ARBA00022833"/>
    </source>
</evidence>
<protein>
    <recommendedName>
        <fullName evidence="4">CENP-V/GFA domain-containing protein</fullName>
    </recommendedName>
</protein>
<comment type="similarity">
    <text evidence="1">Belongs to the Gfa family.</text>
</comment>
<dbReference type="AlphaFoldDB" id="A0A2T4C7N1"/>
<dbReference type="InterPro" id="IPR011057">
    <property type="entry name" value="Mss4-like_sf"/>
</dbReference>
<gene>
    <name evidence="5" type="ORF">M440DRAFT_1330954</name>
</gene>
<keyword evidence="2" id="KW-0479">Metal-binding</keyword>
<dbReference type="PANTHER" id="PTHR28620">
    <property type="entry name" value="CENTROMERE PROTEIN V"/>
    <property type="match status" value="1"/>
</dbReference>
<sequence length="286" mass="31924">MTQTQTENQLNRRIYRGSCHCGAFIYDIDLPELRTVVECDCSFCRRTCNLYVPTDEDANFRVVNVSEENLTSYTFGPGSKIHKFCPTCAMSMLSRLPNGPAHMRLVLNARALQNVAVYVLERKYIFNSRIGAQYQPPKHKGDMPCIVEGGQLYTGICHCGAVTIALSCEPLEELGEERVVVCNCHICRRNAYVWLFPKAENVILSGSEDDIGRYTFPEGLTSKTFCRACGVGMTYLINQPIEDRVLAPNETPCRAYRKGDTSHPVNERVLHGVEVGKVEGAAVMPA</sequence>
<evidence type="ECO:0000256" key="2">
    <source>
        <dbReference type="ARBA" id="ARBA00022723"/>
    </source>
</evidence>
<dbReference type="Proteomes" id="UP000240760">
    <property type="component" value="Unassembled WGS sequence"/>
</dbReference>
<dbReference type="SUPFAM" id="SSF51316">
    <property type="entry name" value="Mss4-like"/>
    <property type="match status" value="2"/>
</dbReference>
<dbReference type="GO" id="GO:0046872">
    <property type="term" value="F:metal ion binding"/>
    <property type="evidence" value="ECO:0007669"/>
    <property type="project" value="UniProtKB-KW"/>
</dbReference>
<organism evidence="5 6">
    <name type="scientific">Trichoderma longibrachiatum ATCC 18648</name>
    <dbReference type="NCBI Taxonomy" id="983965"/>
    <lineage>
        <taxon>Eukaryota</taxon>
        <taxon>Fungi</taxon>
        <taxon>Dikarya</taxon>
        <taxon>Ascomycota</taxon>
        <taxon>Pezizomycotina</taxon>
        <taxon>Sordariomycetes</taxon>
        <taxon>Hypocreomycetidae</taxon>
        <taxon>Hypocreales</taxon>
        <taxon>Hypocreaceae</taxon>
        <taxon>Trichoderma</taxon>
    </lineage>
</organism>
<evidence type="ECO:0000259" key="4">
    <source>
        <dbReference type="PROSITE" id="PS51891"/>
    </source>
</evidence>
<dbReference type="Pfam" id="PF04828">
    <property type="entry name" value="GFA"/>
    <property type="match status" value="2"/>
</dbReference>
<dbReference type="STRING" id="983965.A0A2T4C7N1"/>
<reference evidence="5 6" key="1">
    <citation type="submission" date="2016-07" db="EMBL/GenBank/DDBJ databases">
        <title>Multiple horizontal gene transfer events from other fungi enriched the ability of initially mycotrophic Trichoderma (Ascomycota) to feed on dead plant biomass.</title>
        <authorList>
            <consortium name="DOE Joint Genome Institute"/>
            <person name="Aerts A."/>
            <person name="Atanasova L."/>
            <person name="Chenthamara K."/>
            <person name="Zhang J."/>
            <person name="Grujic M."/>
            <person name="Henrissat B."/>
            <person name="Kuo A."/>
            <person name="Salamov A."/>
            <person name="Lipzen A."/>
            <person name="Labutti K."/>
            <person name="Barry K."/>
            <person name="Miao Y."/>
            <person name="Rahimi M.J."/>
            <person name="Shen Q."/>
            <person name="Grigoriev I.V."/>
            <person name="Kubicek C.P."/>
            <person name="Druzhinina I.S."/>
        </authorList>
    </citation>
    <scope>NUCLEOTIDE SEQUENCE [LARGE SCALE GENOMIC DNA]</scope>
    <source>
        <strain evidence="5 6">ATCC 18648</strain>
    </source>
</reference>
<dbReference type="PROSITE" id="PS51891">
    <property type="entry name" value="CENP_V_GFA"/>
    <property type="match status" value="2"/>
</dbReference>